<proteinExistence type="predicted"/>
<dbReference type="AlphaFoldDB" id="B1XTE4"/>
<protein>
    <submittedName>
        <fullName evidence="1">Uncharacterized protein</fullName>
    </submittedName>
</protein>
<evidence type="ECO:0000313" key="1">
    <source>
        <dbReference type="EMBL" id="ACB43621.1"/>
    </source>
</evidence>
<sequence>MTTGAIPKINLRNPLVECGQSVRKENAGKYQNYAIKDCKVSIAAGKTNRLTSPMLEGLFRRSIGVAFASQIAIGCPSQN</sequence>
<reference evidence="1" key="1">
    <citation type="submission" date="2008-03" db="EMBL/GenBank/DDBJ databases">
        <title>Complete sequence of Polynucleobacter necessarius STIR1.</title>
        <authorList>
            <consortium name="US DOE Joint Genome Institute"/>
            <person name="Copeland A."/>
            <person name="Lucas S."/>
            <person name="Lapidus A."/>
            <person name="Barry K."/>
            <person name="Detter J.C."/>
            <person name="Glavina del Rio T."/>
            <person name="Hammon N."/>
            <person name="Israni S."/>
            <person name="Dalin E."/>
            <person name="Tice H."/>
            <person name="Pitluck S."/>
            <person name="Chain P."/>
            <person name="Malfatti S."/>
            <person name="Shin M."/>
            <person name="Vergez L."/>
            <person name="Schmutz J."/>
            <person name="Larimer F."/>
            <person name="Land M."/>
            <person name="Hauser L."/>
            <person name="Kyrpides N."/>
            <person name="Kim E."/>
            <person name="Hahn M."/>
            <person name="Richardson P."/>
        </authorList>
    </citation>
    <scope>NUCLEOTIDE SEQUENCE [LARGE SCALE GENOMIC DNA]</scope>
    <source>
        <strain evidence="1">STIR1</strain>
    </source>
</reference>
<organism evidence="1">
    <name type="scientific">Polynucleobacter necessarius subsp. necessarius (strain STIR1)</name>
    <dbReference type="NCBI Taxonomy" id="452638"/>
    <lineage>
        <taxon>Bacteria</taxon>
        <taxon>Pseudomonadati</taxon>
        <taxon>Pseudomonadota</taxon>
        <taxon>Betaproteobacteria</taxon>
        <taxon>Burkholderiales</taxon>
        <taxon>Burkholderiaceae</taxon>
        <taxon>Polynucleobacter</taxon>
    </lineage>
</organism>
<dbReference type="EMBL" id="CP001010">
    <property type="protein sequence ID" value="ACB43621.1"/>
    <property type="molecule type" value="Genomic_DNA"/>
</dbReference>
<dbReference type="HOGENOM" id="CLU_2603033_0_0_4"/>
<dbReference type="KEGG" id="pne:Pnec_0329"/>
<accession>B1XTE4</accession>
<name>B1XTE4_POLNS</name>
<dbReference type="eggNOG" id="ENOG502ZSQZ">
    <property type="taxonomic scope" value="Bacteria"/>
</dbReference>
<gene>
    <name evidence="1" type="ordered locus">Pnec_0329</name>
</gene>